<dbReference type="InterPro" id="IPR002078">
    <property type="entry name" value="Sigma_54_int"/>
</dbReference>
<dbReference type="PANTHER" id="PTHR32071:SF117">
    <property type="entry name" value="PTS-DEPENDENT DIHYDROXYACETONE KINASE OPERON REGULATORY PROTEIN-RELATED"/>
    <property type="match status" value="1"/>
</dbReference>
<dbReference type="Pfam" id="PF02954">
    <property type="entry name" value="HTH_8"/>
    <property type="match status" value="1"/>
</dbReference>
<keyword evidence="10 12" id="KW-0804">Transcription</keyword>
<dbReference type="InterPro" id="IPR025662">
    <property type="entry name" value="Sigma_54_int_dom_ATP-bd_1"/>
</dbReference>
<evidence type="ECO:0000256" key="11">
    <source>
        <dbReference type="ARBA" id="ARBA00023231"/>
    </source>
</evidence>
<evidence type="ECO:0000256" key="2">
    <source>
        <dbReference type="ARBA" id="ARBA00011135"/>
    </source>
</evidence>
<dbReference type="CDD" id="cd00009">
    <property type="entry name" value="AAA"/>
    <property type="match status" value="1"/>
</dbReference>
<sequence>MSPRAQTQTNVCPAWADSCFIVFHAVVAQWCRDRAIARAEGFMQKSGASEARRELDAVYEVSKTLVSSLDVAQTFRMSLQYLLHALDWTRAFVVLAQSDGQLHGLCSAGLSGDEHRRVQFLPGEGIVGRVYRSGMPVIVPDVRDEPAFLDRTGSAGGDANAHVALLATPIRQERNTLGVLAVFCDNPGGMRRFAGDLHLMKIVSTLMGQALQLHRSVSAAHDRMQEEARRMQKTIKPFQALDQVVGVSEPMQEIFAQVHQVAPARTTVLLRGESGTGKEVIARSIHRHSPRSEHAFVSVNCAALTESLLESELFGHEKGAFTGAQGQRKGRFELAHGGTLFLDEIGDISPSFQAKLLRVLQEREFERVGGATPVKVDVRLILATNRNLERMVKEGEFRADLYYRINVVSIQLPPLRERREDIPAMAQYFLDRFNRDNGRALRFSPDAMRVLTGCYWPGNVRELENCVERTATMTHHEVIDRLAFLCQEDRCLTRVLHHLEREDAVHPVRLSDIPIREIPASHGGHNHPASDESVTPFSMPGEPADDELSDGASDGNPLADDGEHKPEGERERLIWAMERCGWVQAKAARLLRITPRQIGYALHKYGIEVRRF</sequence>
<dbReference type="Pfam" id="PF25601">
    <property type="entry name" value="AAA_lid_14"/>
    <property type="match status" value="1"/>
</dbReference>
<dbReference type="InterPro" id="IPR058031">
    <property type="entry name" value="AAA_lid_NorR"/>
</dbReference>
<keyword evidence="6 12" id="KW-0902">Two-component regulatory system</keyword>
<evidence type="ECO:0000313" key="15">
    <source>
        <dbReference type="EMBL" id="MBB2932227.1"/>
    </source>
</evidence>
<protein>
    <recommendedName>
        <fullName evidence="3 12">Nif-specific regulatory protein</fullName>
    </recommendedName>
</protein>
<dbReference type="Gene3D" id="1.10.8.60">
    <property type="match status" value="1"/>
</dbReference>
<dbReference type="InterPro" id="IPR009057">
    <property type="entry name" value="Homeodomain-like_sf"/>
</dbReference>
<evidence type="ECO:0000256" key="5">
    <source>
        <dbReference type="ARBA" id="ARBA00022840"/>
    </source>
</evidence>
<dbReference type="InterPro" id="IPR025944">
    <property type="entry name" value="Sigma_54_int_dom_CS"/>
</dbReference>
<evidence type="ECO:0000256" key="3">
    <source>
        <dbReference type="ARBA" id="ARBA00015308"/>
    </source>
</evidence>
<dbReference type="PROSITE" id="PS50045">
    <property type="entry name" value="SIGMA54_INTERACT_4"/>
    <property type="match status" value="1"/>
</dbReference>
<organism evidence="15 16">
    <name type="scientific">Paraburkholderia silvatlantica</name>
    <dbReference type="NCBI Taxonomy" id="321895"/>
    <lineage>
        <taxon>Bacteria</taxon>
        <taxon>Pseudomonadati</taxon>
        <taxon>Pseudomonadota</taxon>
        <taxon>Betaproteobacteria</taxon>
        <taxon>Burkholderiales</taxon>
        <taxon>Burkholderiaceae</taxon>
        <taxon>Paraburkholderia</taxon>
    </lineage>
</organism>
<comment type="subunit">
    <text evidence="2 12">Interacts with sigma-54.</text>
</comment>
<keyword evidence="8 12" id="KW-0238">DNA-binding</keyword>
<dbReference type="Pfam" id="PF00158">
    <property type="entry name" value="Sigma54_activat"/>
    <property type="match status" value="1"/>
</dbReference>
<dbReference type="SUPFAM" id="SSF52540">
    <property type="entry name" value="P-loop containing nucleoside triphosphate hydrolases"/>
    <property type="match status" value="1"/>
</dbReference>
<dbReference type="Gene3D" id="3.30.450.40">
    <property type="match status" value="1"/>
</dbReference>
<keyword evidence="9 12" id="KW-0010">Activator</keyword>
<dbReference type="Gene3D" id="1.10.10.60">
    <property type="entry name" value="Homeodomain-like"/>
    <property type="match status" value="1"/>
</dbReference>
<feature type="domain" description="Sigma-54 factor interaction" evidence="14">
    <location>
        <begin position="244"/>
        <end position="472"/>
    </location>
</feature>
<dbReference type="Proteomes" id="UP000533533">
    <property type="component" value="Unassembled WGS sequence"/>
</dbReference>
<evidence type="ECO:0000256" key="9">
    <source>
        <dbReference type="ARBA" id="ARBA00023159"/>
    </source>
</evidence>
<reference evidence="15 16" key="1">
    <citation type="submission" date="2020-08" db="EMBL/GenBank/DDBJ databases">
        <title>Genomic Encyclopedia of Type Strains, Phase IV (KMG-V): Genome sequencing to study the core and pangenomes of soil and plant-associated prokaryotes.</title>
        <authorList>
            <person name="Whitman W."/>
        </authorList>
    </citation>
    <scope>NUCLEOTIDE SEQUENCE [LARGE SCALE GENOMIC DNA]</scope>
    <source>
        <strain evidence="15 16">SRMrh-85</strain>
    </source>
</reference>
<dbReference type="PRINTS" id="PR01590">
    <property type="entry name" value="HTHFIS"/>
</dbReference>
<dbReference type="SUPFAM" id="SSF46689">
    <property type="entry name" value="Homeodomain-like"/>
    <property type="match status" value="1"/>
</dbReference>
<evidence type="ECO:0000256" key="8">
    <source>
        <dbReference type="ARBA" id="ARBA00023125"/>
    </source>
</evidence>
<dbReference type="InterPro" id="IPR003593">
    <property type="entry name" value="AAA+_ATPase"/>
</dbReference>
<dbReference type="InterPro" id="IPR029016">
    <property type="entry name" value="GAF-like_dom_sf"/>
</dbReference>
<keyword evidence="4" id="KW-0547">Nucleotide-binding</keyword>
<dbReference type="PROSITE" id="PS00688">
    <property type="entry name" value="SIGMA54_INTERACT_3"/>
    <property type="match status" value="1"/>
</dbReference>
<dbReference type="SMART" id="SM00065">
    <property type="entry name" value="GAF"/>
    <property type="match status" value="1"/>
</dbReference>
<dbReference type="InterPro" id="IPR002197">
    <property type="entry name" value="HTH_Fis"/>
</dbReference>
<dbReference type="PROSITE" id="PS00675">
    <property type="entry name" value="SIGMA54_INTERACT_1"/>
    <property type="match status" value="1"/>
</dbReference>
<dbReference type="InterPro" id="IPR027417">
    <property type="entry name" value="P-loop_NTPase"/>
</dbReference>
<dbReference type="EMBL" id="JACHVZ010000025">
    <property type="protein sequence ID" value="MBB2932227.1"/>
    <property type="molecule type" value="Genomic_DNA"/>
</dbReference>
<evidence type="ECO:0000313" key="16">
    <source>
        <dbReference type="Proteomes" id="UP000533533"/>
    </source>
</evidence>
<keyword evidence="7 12" id="KW-0805">Transcription regulation</keyword>
<dbReference type="SUPFAM" id="SSF55781">
    <property type="entry name" value="GAF domain-like"/>
    <property type="match status" value="1"/>
</dbReference>
<evidence type="ECO:0000259" key="14">
    <source>
        <dbReference type="PROSITE" id="PS50045"/>
    </source>
</evidence>
<dbReference type="PANTHER" id="PTHR32071">
    <property type="entry name" value="TRANSCRIPTIONAL REGULATORY PROTEIN"/>
    <property type="match status" value="1"/>
</dbReference>
<feature type="region of interest" description="Disordered" evidence="13">
    <location>
        <begin position="518"/>
        <end position="566"/>
    </location>
</feature>
<evidence type="ECO:0000256" key="1">
    <source>
        <dbReference type="ARBA" id="ARBA00002167"/>
    </source>
</evidence>
<dbReference type="Gene3D" id="3.40.50.300">
    <property type="entry name" value="P-loop containing nucleotide triphosphate hydrolases"/>
    <property type="match status" value="1"/>
</dbReference>
<keyword evidence="5" id="KW-0067">ATP-binding</keyword>
<evidence type="ECO:0000256" key="4">
    <source>
        <dbReference type="ARBA" id="ARBA00022741"/>
    </source>
</evidence>
<evidence type="ECO:0000256" key="7">
    <source>
        <dbReference type="ARBA" id="ARBA00023015"/>
    </source>
</evidence>
<keyword evidence="16" id="KW-1185">Reference proteome</keyword>
<dbReference type="SMART" id="SM00382">
    <property type="entry name" value="AAA"/>
    <property type="match status" value="1"/>
</dbReference>
<dbReference type="InterPro" id="IPR003018">
    <property type="entry name" value="GAF"/>
</dbReference>
<dbReference type="Pfam" id="PF13185">
    <property type="entry name" value="GAF_2"/>
    <property type="match status" value="1"/>
</dbReference>
<gene>
    <name evidence="15" type="ORF">FHX59_006708</name>
</gene>
<dbReference type="NCBIfam" id="TIGR01817">
    <property type="entry name" value="nifA"/>
    <property type="match status" value="1"/>
</dbReference>
<comment type="function">
    <text evidence="1 12">Required for activation of most nif operons, which are directly involved in nitrogen fixation.</text>
</comment>
<evidence type="ECO:0000256" key="10">
    <source>
        <dbReference type="ARBA" id="ARBA00023163"/>
    </source>
</evidence>
<comment type="caution">
    <text evidence="15">The sequence shown here is derived from an EMBL/GenBank/DDBJ whole genome shotgun (WGS) entry which is preliminary data.</text>
</comment>
<evidence type="ECO:0000256" key="6">
    <source>
        <dbReference type="ARBA" id="ARBA00023012"/>
    </source>
</evidence>
<dbReference type="PROSITE" id="PS00676">
    <property type="entry name" value="SIGMA54_INTERACT_2"/>
    <property type="match status" value="1"/>
</dbReference>
<proteinExistence type="predicted"/>
<dbReference type="InterPro" id="IPR025943">
    <property type="entry name" value="Sigma_54_int_dom_ATP-bd_2"/>
</dbReference>
<keyword evidence="11 12" id="KW-0535">Nitrogen fixation</keyword>
<accession>A0ABR6FXS0</accession>
<dbReference type="InterPro" id="IPR010113">
    <property type="entry name" value="Nif-specific_regulatory_prot"/>
</dbReference>
<evidence type="ECO:0000256" key="12">
    <source>
        <dbReference type="RuleBase" id="RU368029"/>
    </source>
</evidence>
<name>A0ABR6FXS0_9BURK</name>
<evidence type="ECO:0000256" key="13">
    <source>
        <dbReference type="SAM" id="MobiDB-lite"/>
    </source>
</evidence>